<keyword evidence="13" id="KW-0809">Transit peptide</keyword>
<evidence type="ECO:0000256" key="2">
    <source>
        <dbReference type="ARBA" id="ARBA00001946"/>
    </source>
</evidence>
<keyword evidence="10" id="KW-0378">Hydrolase</keyword>
<evidence type="ECO:0000256" key="12">
    <source>
        <dbReference type="ARBA" id="ARBA00022842"/>
    </source>
</evidence>
<dbReference type="GO" id="GO:0004526">
    <property type="term" value="F:ribonuclease P activity"/>
    <property type="evidence" value="ECO:0000318"/>
    <property type="project" value="GO_Central"/>
</dbReference>
<dbReference type="Pfam" id="PF16953">
    <property type="entry name" value="PRORP"/>
    <property type="match status" value="1"/>
</dbReference>
<dbReference type="CTD" id="6756968"/>
<dbReference type="NCBIfam" id="TIGR00756">
    <property type="entry name" value="PPR"/>
    <property type="match status" value="1"/>
</dbReference>
<dbReference type="OrthoDB" id="46913at2759"/>
<dbReference type="GO" id="GO:0097745">
    <property type="term" value="P:mitochondrial tRNA 5'-end processing"/>
    <property type="evidence" value="ECO:0000318"/>
    <property type="project" value="GO_Central"/>
</dbReference>
<evidence type="ECO:0000256" key="1">
    <source>
        <dbReference type="ARBA" id="ARBA00000928"/>
    </source>
</evidence>
<keyword evidence="7" id="KW-0540">Nuclease</keyword>
<dbReference type="AlphaFoldDB" id="B3S6E4"/>
<dbReference type="FunCoup" id="B3S6E4">
    <property type="interactions" value="1803"/>
</dbReference>
<dbReference type="EC" id="3.1.26.5" evidence="5"/>
<dbReference type="PANTHER" id="PTHR13547:SF1">
    <property type="entry name" value="MITOCHONDRIAL RIBONUCLEASE P CATALYTIC SUBUNIT"/>
    <property type="match status" value="1"/>
</dbReference>
<evidence type="ECO:0000256" key="4">
    <source>
        <dbReference type="ARBA" id="ARBA00007626"/>
    </source>
</evidence>
<evidence type="ECO:0000256" key="15">
    <source>
        <dbReference type="PROSITE-ProRule" id="PRU00708"/>
    </source>
</evidence>
<keyword evidence="12" id="KW-0460">Magnesium</keyword>
<keyword evidence="8" id="KW-0479">Metal-binding</keyword>
<evidence type="ECO:0000259" key="16">
    <source>
        <dbReference type="Pfam" id="PF16953"/>
    </source>
</evidence>
<evidence type="ECO:0000256" key="5">
    <source>
        <dbReference type="ARBA" id="ARBA00012179"/>
    </source>
</evidence>
<dbReference type="PhylomeDB" id="B3S6E4"/>
<feature type="repeat" description="PPR" evidence="15">
    <location>
        <begin position="157"/>
        <end position="191"/>
    </location>
</feature>
<comment type="cofactor">
    <cofactor evidence="2">
        <name>Mg(2+)</name>
        <dbReference type="ChEBI" id="CHEBI:18420"/>
    </cofactor>
</comment>
<protein>
    <recommendedName>
        <fullName evidence="5">ribonuclease P</fullName>
        <ecNumber evidence="5">3.1.26.5</ecNumber>
    </recommendedName>
</protein>
<evidence type="ECO:0000313" key="18">
    <source>
        <dbReference type="EMBL" id="EDV21744.1"/>
    </source>
</evidence>
<evidence type="ECO:0000313" key="19">
    <source>
        <dbReference type="Proteomes" id="UP000009022"/>
    </source>
</evidence>
<dbReference type="KEGG" id="tad:TRIADDRAFT_59776"/>
<dbReference type="Gene3D" id="3.40.50.11980">
    <property type="match status" value="1"/>
</dbReference>
<evidence type="ECO:0000256" key="13">
    <source>
        <dbReference type="ARBA" id="ARBA00022946"/>
    </source>
</evidence>
<dbReference type="PROSITE" id="PS51375">
    <property type="entry name" value="PPR"/>
    <property type="match status" value="1"/>
</dbReference>
<dbReference type="InterPro" id="IPR002885">
    <property type="entry name" value="PPR_rpt"/>
</dbReference>
<dbReference type="HOGENOM" id="CLU_535693_0_0_1"/>
<dbReference type="PANTHER" id="PTHR13547">
    <property type="match status" value="1"/>
</dbReference>
<evidence type="ECO:0000256" key="10">
    <source>
        <dbReference type="ARBA" id="ARBA00022801"/>
    </source>
</evidence>
<feature type="domain" description="PROP1-like PPR" evidence="17">
    <location>
        <begin position="90"/>
        <end position="202"/>
    </location>
</feature>
<dbReference type="InterPro" id="IPR031595">
    <property type="entry name" value="PRORP_C"/>
</dbReference>
<dbReference type="GO" id="GO:0030678">
    <property type="term" value="C:mitochondrial ribonuclease P complex"/>
    <property type="evidence" value="ECO:0000318"/>
    <property type="project" value="GO_Central"/>
</dbReference>
<dbReference type="InterPro" id="IPR033443">
    <property type="entry name" value="PROP1-like_PPR_dom"/>
</dbReference>
<dbReference type="RefSeq" id="XP_002115892.1">
    <property type="nucleotide sequence ID" value="XM_002115856.1"/>
</dbReference>
<evidence type="ECO:0000256" key="6">
    <source>
        <dbReference type="ARBA" id="ARBA00022694"/>
    </source>
</evidence>
<keyword evidence="6" id="KW-0819">tRNA processing</keyword>
<sequence length="509" mass="58715">MNARGLYYLNYATRRYSILRSSPSLYPQRIIATTSQFIHLWSHRYDHHLLIFDQNINKKSKQNFTIDCLKLHRKKWKIPYDPDDDTKPHYYRKRMAWCCKQDTINEAIELMDQSINQSVTLDIGTFNSYLYLVIRYNLFDKMIQCEKKIRLQNVAFDATTYSTLASGYSKMNNWVTALNLLREMQSKGIYGKARNYSPLISAAALDNQHQLVFDLLNEIKNPDKLYLFPDDNIYCDIIEMCARSHPTSNWEIRHTAITHSGYCKSCKAQLESIELTSDRQERLREVISQSISSGEIFKKYKGDSNAIMSDYSGKIAYGSPDQKVLVKYSQDPFKDFCQWLHPTRKVDIVIDGLNIAHGRNSFDPLKESNKSTKYKAMIDSIFSSCRVFLCPNNHSDDVYFLYAAVHGGMNVKLISDDQFRDFKKGFSLTLLKDFLQWLRGHQVRVERFRKGKKLILTAKYDPETILLAPTPGVIISTAVLATLEGIAVLATVVRVVEIVEVVAFIVVAN</sequence>
<dbReference type="GO" id="GO:0001682">
    <property type="term" value="P:tRNA 5'-leader removal"/>
    <property type="evidence" value="ECO:0000318"/>
    <property type="project" value="GO_Central"/>
</dbReference>
<dbReference type="Pfam" id="PF17177">
    <property type="entry name" value="PPR_long"/>
    <property type="match status" value="1"/>
</dbReference>
<evidence type="ECO:0000256" key="9">
    <source>
        <dbReference type="ARBA" id="ARBA00022737"/>
    </source>
</evidence>
<keyword evidence="19" id="KW-1185">Reference proteome</keyword>
<gene>
    <name evidence="18" type="ORF">TRIADDRAFT_59776</name>
</gene>
<dbReference type="Proteomes" id="UP000009022">
    <property type="component" value="Unassembled WGS sequence"/>
</dbReference>
<accession>B3S6E4</accession>
<name>B3S6E4_TRIAD</name>
<evidence type="ECO:0000259" key="17">
    <source>
        <dbReference type="Pfam" id="PF17177"/>
    </source>
</evidence>
<dbReference type="GeneID" id="6756968"/>
<dbReference type="InParanoid" id="B3S6E4"/>
<reference evidence="18 19" key="1">
    <citation type="journal article" date="2008" name="Nature">
        <title>The Trichoplax genome and the nature of placozoans.</title>
        <authorList>
            <person name="Srivastava M."/>
            <person name="Begovic E."/>
            <person name="Chapman J."/>
            <person name="Putnam N.H."/>
            <person name="Hellsten U."/>
            <person name="Kawashima T."/>
            <person name="Kuo A."/>
            <person name="Mitros T."/>
            <person name="Salamov A."/>
            <person name="Carpenter M.L."/>
            <person name="Signorovitch A.Y."/>
            <person name="Moreno M.A."/>
            <person name="Kamm K."/>
            <person name="Grimwood J."/>
            <person name="Schmutz J."/>
            <person name="Shapiro H."/>
            <person name="Grigoriev I.V."/>
            <person name="Buss L.W."/>
            <person name="Schierwater B."/>
            <person name="Dellaporta S.L."/>
            <person name="Rokhsar D.S."/>
        </authorList>
    </citation>
    <scope>NUCLEOTIDE SEQUENCE [LARGE SCALE GENOMIC DNA]</scope>
    <source>
        <strain evidence="18 19">Grell-BS-1999</strain>
    </source>
</reference>
<evidence type="ECO:0000256" key="11">
    <source>
        <dbReference type="ARBA" id="ARBA00022833"/>
    </source>
</evidence>
<evidence type="ECO:0000256" key="3">
    <source>
        <dbReference type="ARBA" id="ARBA00004173"/>
    </source>
</evidence>
<comment type="similarity">
    <text evidence="4">Belongs to the PPR family. P subfamily.</text>
</comment>
<dbReference type="Gene3D" id="1.25.40.10">
    <property type="entry name" value="Tetratricopeptide repeat domain"/>
    <property type="match status" value="1"/>
</dbReference>
<evidence type="ECO:0000256" key="7">
    <source>
        <dbReference type="ARBA" id="ARBA00022722"/>
    </source>
</evidence>
<comment type="catalytic activity">
    <reaction evidence="1">
        <text>Endonucleolytic cleavage of RNA, removing 5'-extranucleotides from tRNA precursor.</text>
        <dbReference type="EC" id="3.1.26.5"/>
    </reaction>
</comment>
<dbReference type="EMBL" id="DS985252">
    <property type="protein sequence ID" value="EDV21744.1"/>
    <property type="molecule type" value="Genomic_DNA"/>
</dbReference>
<feature type="domain" description="PRORP" evidence="16">
    <location>
        <begin position="369"/>
        <end position="456"/>
    </location>
</feature>
<dbReference type="GO" id="GO:0046872">
    <property type="term" value="F:metal ion binding"/>
    <property type="evidence" value="ECO:0007669"/>
    <property type="project" value="UniProtKB-KW"/>
</dbReference>
<keyword evidence="14" id="KW-0496">Mitochondrion</keyword>
<proteinExistence type="inferred from homology"/>
<keyword evidence="11" id="KW-0862">Zinc</keyword>
<evidence type="ECO:0000256" key="8">
    <source>
        <dbReference type="ARBA" id="ARBA00022723"/>
    </source>
</evidence>
<organism evidence="18 19">
    <name type="scientific">Trichoplax adhaerens</name>
    <name type="common">Trichoplax reptans</name>
    <dbReference type="NCBI Taxonomy" id="10228"/>
    <lineage>
        <taxon>Eukaryota</taxon>
        <taxon>Metazoa</taxon>
        <taxon>Placozoa</taxon>
        <taxon>Uniplacotomia</taxon>
        <taxon>Trichoplacea</taxon>
        <taxon>Trichoplacidae</taxon>
        <taxon>Trichoplax</taxon>
    </lineage>
</organism>
<keyword evidence="9" id="KW-0677">Repeat</keyword>
<comment type="subcellular location">
    <subcellularLocation>
        <location evidence="3">Mitochondrion</location>
    </subcellularLocation>
</comment>
<dbReference type="InterPro" id="IPR011990">
    <property type="entry name" value="TPR-like_helical_dom_sf"/>
</dbReference>
<evidence type="ECO:0000256" key="14">
    <source>
        <dbReference type="ARBA" id="ARBA00023128"/>
    </source>
</evidence>
<dbReference type="STRING" id="10228.B3S6E4"/>